<evidence type="ECO:0000256" key="5">
    <source>
        <dbReference type="ARBA" id="ARBA00023204"/>
    </source>
</evidence>
<dbReference type="SUPFAM" id="SSF52540">
    <property type="entry name" value="P-loop containing nucleoside triphosphate hydrolases"/>
    <property type="match status" value="1"/>
</dbReference>
<feature type="domain" description="ArsA/GET3 Anion-transporting ATPase-like" evidence="6">
    <location>
        <begin position="49"/>
        <end position="213"/>
    </location>
</feature>
<sequence>MSHESSDEEFEKLEPTLQNVLDQKSLHWIFVGGKGGVGKTTTSCSLAVHDAFGQKFSKEATLVEGFTNLYAMEIDPTSSIQEMLDQSEQQGGGAMGAMMQDLAFAIPGVDEAMGFAEVMKQVKTMEYSVIIFDTAPTGHTLRFLSFPSVLEKALAKISQLSGRFGPMFQQMSGMMGLNANQEDMFGKLEGMRAIITEVNNQFKDPEKTTFICIDTHNIVVNQLLFPRKDSNCEQCLVRHRMQRKYLDQIYDLYEDFHIVLMPLLTKEIRGTQDIREFSEMLVKPYVPPDDLLMDNSYFNLRYSASKISVIRCSFFTMRLNGRHQQRPSKNEKEIGNASPVWETTSYTLEEYNTIQANLAKQLGPEYVSSRPGPGGGKVIYLEGWKAMNLANDVFGFNGWSSSIVDITVDFIDCNHDTGKFSIGVAVTCRVTLKDGTYHEDIGYGSCDNLKSKAGALEKAKKEAATDALKRALRMFGNLMGNCMYDKKYGQEITKVKVPSSKFVVDELYRKAEFAPKIIPIPEPSITINNTKSDRNIVQDYKIKETQTITQKLAINHLENPVTSSDSERLIINDPSNENSDNLFLTASRQTNINDTSSSEGIENKLSPSAIKAQYDALDSQYAHLFSEFDSLSPQIDSVLYIDHSPNEDRLDCVDNASIEQTNHSPYPTRLQISSLSQSLQTEQNNLSTDLTTDKNNETYKYLTSQLDPINDKSTYDFTSNSNSLWTNTANIESSRKSQKVDNLNYAKNNGKDNFNYNGARNENNQGTNTLGTTGQITGIKRSNNICSTPSNSKYGYTGQVTKRPRAV</sequence>
<dbReference type="GO" id="GO:0071816">
    <property type="term" value="P:tail-anchored membrane protein insertion into ER membrane"/>
    <property type="evidence" value="ECO:0007669"/>
    <property type="project" value="TreeGrafter"/>
</dbReference>
<evidence type="ECO:0000256" key="1">
    <source>
        <dbReference type="ARBA" id="ARBA00006638"/>
    </source>
</evidence>
<dbReference type="EMBL" id="BLAL01000199">
    <property type="protein sequence ID" value="GES91299.1"/>
    <property type="molecule type" value="Genomic_DNA"/>
</dbReference>
<evidence type="ECO:0000313" key="8">
    <source>
        <dbReference type="Proteomes" id="UP000615446"/>
    </source>
</evidence>
<dbReference type="GO" id="GO:0043529">
    <property type="term" value="C:GET complex"/>
    <property type="evidence" value="ECO:0007669"/>
    <property type="project" value="TreeGrafter"/>
</dbReference>
<proteinExistence type="inferred from homology"/>
<gene>
    <name evidence="7" type="ORF">RCL2_001813000</name>
</gene>
<dbReference type="Pfam" id="PF04098">
    <property type="entry name" value="Rad52_Rad22"/>
    <property type="match status" value="1"/>
</dbReference>
<dbReference type="InterPro" id="IPR016300">
    <property type="entry name" value="ATPase_ArsA/GET3"/>
</dbReference>
<keyword evidence="3" id="KW-0227">DNA damage</keyword>
<dbReference type="GO" id="GO:0045002">
    <property type="term" value="P:double-strand break repair via single-strand annealing"/>
    <property type="evidence" value="ECO:0007669"/>
    <property type="project" value="InterPro"/>
</dbReference>
<evidence type="ECO:0000256" key="4">
    <source>
        <dbReference type="ARBA" id="ARBA00023172"/>
    </source>
</evidence>
<dbReference type="NCBIfam" id="TIGR00607">
    <property type="entry name" value="rad52"/>
    <property type="match status" value="1"/>
</dbReference>
<keyword evidence="5" id="KW-0234">DNA repair</keyword>
<dbReference type="PANTHER" id="PTHR10803">
    <property type="entry name" value="ARSENICAL PUMP-DRIVING ATPASE ARSENITE-TRANSLOCATING ATPASE"/>
    <property type="match status" value="1"/>
</dbReference>
<dbReference type="InterPro" id="IPR004585">
    <property type="entry name" value="DNA_recomb/repair_Rad52"/>
</dbReference>
<organism evidence="7 8">
    <name type="scientific">Rhizophagus clarus</name>
    <dbReference type="NCBI Taxonomy" id="94130"/>
    <lineage>
        <taxon>Eukaryota</taxon>
        <taxon>Fungi</taxon>
        <taxon>Fungi incertae sedis</taxon>
        <taxon>Mucoromycota</taxon>
        <taxon>Glomeromycotina</taxon>
        <taxon>Glomeromycetes</taxon>
        <taxon>Glomerales</taxon>
        <taxon>Glomeraceae</taxon>
        <taxon>Rhizophagus</taxon>
    </lineage>
</organism>
<dbReference type="InterPro" id="IPR027417">
    <property type="entry name" value="P-loop_NTPase"/>
</dbReference>
<evidence type="ECO:0000256" key="3">
    <source>
        <dbReference type="ARBA" id="ARBA00022763"/>
    </source>
</evidence>
<feature type="domain" description="ArsA/GET3 Anion-transporting ATPase-like" evidence="6">
    <location>
        <begin position="27"/>
        <end position="48"/>
    </location>
</feature>
<dbReference type="CDD" id="cd02035">
    <property type="entry name" value="ArsA"/>
    <property type="match status" value="1"/>
</dbReference>
<dbReference type="GO" id="GO:0005524">
    <property type="term" value="F:ATP binding"/>
    <property type="evidence" value="ECO:0007669"/>
    <property type="project" value="InterPro"/>
</dbReference>
<dbReference type="Gene3D" id="3.30.390.80">
    <property type="entry name" value="DNA repair protein Rad52/59/22"/>
    <property type="match status" value="1"/>
</dbReference>
<dbReference type="GO" id="GO:0016887">
    <property type="term" value="F:ATP hydrolysis activity"/>
    <property type="evidence" value="ECO:0007669"/>
    <property type="project" value="InterPro"/>
</dbReference>
<evidence type="ECO:0000256" key="2">
    <source>
        <dbReference type="ARBA" id="ARBA00011040"/>
    </source>
</evidence>
<reference evidence="7" key="1">
    <citation type="submission" date="2019-10" db="EMBL/GenBank/DDBJ databases">
        <title>Conservation and host-specific expression of non-tandemly repeated heterogenous ribosome RNA gene in arbuscular mycorrhizal fungi.</title>
        <authorList>
            <person name="Maeda T."/>
            <person name="Kobayashi Y."/>
            <person name="Nakagawa T."/>
            <person name="Ezawa T."/>
            <person name="Yamaguchi K."/>
            <person name="Bino T."/>
            <person name="Nishimoto Y."/>
            <person name="Shigenobu S."/>
            <person name="Kawaguchi M."/>
        </authorList>
    </citation>
    <scope>NUCLEOTIDE SEQUENCE</scope>
    <source>
        <strain evidence="7">HR1</strain>
    </source>
</reference>
<dbReference type="SUPFAM" id="SSF54768">
    <property type="entry name" value="dsRNA-binding domain-like"/>
    <property type="match status" value="1"/>
</dbReference>
<evidence type="ECO:0000313" key="7">
    <source>
        <dbReference type="EMBL" id="GES91299.1"/>
    </source>
</evidence>
<dbReference type="InterPro" id="IPR042525">
    <property type="entry name" value="Rad52_Rad59_Rad22_sf"/>
</dbReference>
<dbReference type="GO" id="GO:0003697">
    <property type="term" value="F:single-stranded DNA binding"/>
    <property type="evidence" value="ECO:0007669"/>
    <property type="project" value="UniProtKB-ARBA"/>
</dbReference>
<protein>
    <submittedName>
        <fullName evidence="7">Arsenical pump-driving ATPase</fullName>
    </submittedName>
</protein>
<dbReference type="Gene3D" id="3.40.50.300">
    <property type="entry name" value="P-loop containing nucleotide triphosphate hydrolases"/>
    <property type="match status" value="1"/>
</dbReference>
<dbReference type="Pfam" id="PF02374">
    <property type="entry name" value="ArsA_ATPase"/>
    <property type="match status" value="2"/>
</dbReference>
<comment type="similarity">
    <text evidence="2">Belongs to the arsA ATPase family.</text>
</comment>
<dbReference type="InterPro" id="IPR025723">
    <property type="entry name" value="ArsA/GET3_ATPase-like"/>
</dbReference>
<dbReference type="OrthoDB" id="206565at2759"/>
<dbReference type="AlphaFoldDB" id="A0A8H3LQL9"/>
<dbReference type="GO" id="GO:0005634">
    <property type="term" value="C:nucleus"/>
    <property type="evidence" value="ECO:0007669"/>
    <property type="project" value="InterPro"/>
</dbReference>
<keyword evidence="4" id="KW-0233">DNA recombination</keyword>
<accession>A0A8H3LQL9</accession>
<dbReference type="FunFam" id="3.30.390.80:FF:000001">
    <property type="entry name" value="DNA repair protein RAD52 homolog"/>
    <property type="match status" value="1"/>
</dbReference>
<dbReference type="GO" id="GO:0000730">
    <property type="term" value="P:DNA recombinase assembly"/>
    <property type="evidence" value="ECO:0007669"/>
    <property type="project" value="InterPro"/>
</dbReference>
<evidence type="ECO:0000259" key="6">
    <source>
        <dbReference type="Pfam" id="PF02374"/>
    </source>
</evidence>
<comment type="caution">
    <text evidence="7">The sequence shown here is derived from an EMBL/GenBank/DDBJ whole genome shotgun (WGS) entry which is preliminary data.</text>
</comment>
<dbReference type="InterPro" id="IPR041247">
    <property type="entry name" value="Rad52_fam"/>
</dbReference>
<dbReference type="Proteomes" id="UP000615446">
    <property type="component" value="Unassembled WGS sequence"/>
</dbReference>
<name>A0A8H3LQL9_9GLOM</name>
<dbReference type="PANTHER" id="PTHR10803:SF3">
    <property type="entry name" value="ATPASE GET3"/>
    <property type="match status" value="1"/>
</dbReference>
<comment type="similarity">
    <text evidence="1">Belongs to the RAD52 family.</text>
</comment>